<dbReference type="Proteomes" id="UP001390339">
    <property type="component" value="Unassembled WGS sequence"/>
</dbReference>
<dbReference type="Pfam" id="PF11807">
    <property type="entry name" value="UstYa"/>
    <property type="match status" value="1"/>
</dbReference>
<feature type="transmembrane region" description="Helical" evidence="2">
    <location>
        <begin position="55"/>
        <end position="78"/>
    </location>
</feature>
<accession>A0ABR2HQ05</accession>
<evidence type="ECO:0000313" key="4">
    <source>
        <dbReference type="Proteomes" id="UP001390339"/>
    </source>
</evidence>
<dbReference type="EMBL" id="JAPCWZ010000009">
    <property type="protein sequence ID" value="KAK8851171.1"/>
    <property type="molecule type" value="Genomic_DNA"/>
</dbReference>
<gene>
    <name evidence="3" type="ORF">PGQ11_013650</name>
</gene>
<reference evidence="3 4" key="1">
    <citation type="journal article" date="2024" name="IMA Fungus">
        <title>Apiospora arundinis, a panoply of carbohydrate-active enzymes and secondary metabolites.</title>
        <authorList>
            <person name="Sorensen T."/>
            <person name="Petersen C."/>
            <person name="Muurmann A.T."/>
            <person name="Christiansen J.V."/>
            <person name="Brundto M.L."/>
            <person name="Overgaard C.K."/>
            <person name="Boysen A.T."/>
            <person name="Wollenberg R.D."/>
            <person name="Larsen T.O."/>
            <person name="Sorensen J.L."/>
            <person name="Nielsen K.L."/>
            <person name="Sondergaard T.E."/>
        </authorList>
    </citation>
    <scope>NUCLEOTIDE SEQUENCE [LARGE SCALE GENOMIC DNA]</scope>
    <source>
        <strain evidence="3 4">AAU 773</strain>
    </source>
</reference>
<sequence length="338" mass="38166">MLGQPKPKEYTAVEDEEAADLLSELESNEELLHRTREEKERLPGPRWIPRVRCNAAGSVLLVTLAAVTVLITIQYTIWYERRGSNAPGYRPAFSPLYDMTNIPFVTKYADHSTAPNASDLSHIYRLPPSPEVDAAWTRIASADGVYPISVADVVRLGKDPSLAVDAPASWGFPVDKPKMMGIEAFHLLHCLNAVRKGLVTTYDYYWGSRGYGFAPPAVFARHLDHCVDVLRQHLMCHADLEPFVFNWRRGQEKPYADFAVRKTCVDFDYLLQWTETHKDPRREELWKAIQKPEDAIEREAPKGLPQITNETVWSADGQFPVANLTGLGGKEYCLSPEP</sequence>
<keyword evidence="4" id="KW-1185">Reference proteome</keyword>
<comment type="similarity">
    <text evidence="1">Belongs to the ustYa family.</text>
</comment>
<dbReference type="InterPro" id="IPR021765">
    <property type="entry name" value="UstYa-like"/>
</dbReference>
<name>A0ABR2HQ05_9PEZI</name>
<evidence type="ECO:0000256" key="1">
    <source>
        <dbReference type="ARBA" id="ARBA00035112"/>
    </source>
</evidence>
<evidence type="ECO:0000256" key="2">
    <source>
        <dbReference type="SAM" id="Phobius"/>
    </source>
</evidence>
<protein>
    <recommendedName>
        <fullName evidence="5">Tat pathway signal sequence</fullName>
    </recommendedName>
</protein>
<keyword evidence="2" id="KW-0812">Transmembrane</keyword>
<keyword evidence="2" id="KW-1133">Transmembrane helix</keyword>
<proteinExistence type="inferred from homology"/>
<dbReference type="PANTHER" id="PTHR33365:SF14">
    <property type="entry name" value="TAT PATHWAY SIGNAL SEQUENCE"/>
    <property type="match status" value="1"/>
</dbReference>
<evidence type="ECO:0008006" key="5">
    <source>
        <dbReference type="Google" id="ProtNLM"/>
    </source>
</evidence>
<keyword evidence="2" id="KW-0472">Membrane</keyword>
<evidence type="ECO:0000313" key="3">
    <source>
        <dbReference type="EMBL" id="KAK8851171.1"/>
    </source>
</evidence>
<dbReference type="PANTHER" id="PTHR33365">
    <property type="entry name" value="YALI0B05434P"/>
    <property type="match status" value="1"/>
</dbReference>
<organism evidence="3 4">
    <name type="scientific">Apiospora arundinis</name>
    <dbReference type="NCBI Taxonomy" id="335852"/>
    <lineage>
        <taxon>Eukaryota</taxon>
        <taxon>Fungi</taxon>
        <taxon>Dikarya</taxon>
        <taxon>Ascomycota</taxon>
        <taxon>Pezizomycotina</taxon>
        <taxon>Sordariomycetes</taxon>
        <taxon>Xylariomycetidae</taxon>
        <taxon>Amphisphaeriales</taxon>
        <taxon>Apiosporaceae</taxon>
        <taxon>Apiospora</taxon>
    </lineage>
</organism>
<comment type="caution">
    <text evidence="3">The sequence shown here is derived from an EMBL/GenBank/DDBJ whole genome shotgun (WGS) entry which is preliminary data.</text>
</comment>